<name>A0A149UWA0_9PROT</name>
<reference evidence="1 2" key="1">
    <citation type="submission" date="2015-06" db="EMBL/GenBank/DDBJ databases">
        <title>Improved classification and identification of acetic acid bacteria using matrix-assisted laser desorption/ionization time-of-flight mass spectrometry; Gluconobacter nephelii and Gluconobacter uchimurae are later heterotypic synonyms of Gluconobacter japonicus and Gluconobacter oxydans, respectively.</title>
        <authorList>
            <person name="Li L."/>
            <person name="Cleenwerck I."/>
            <person name="De Vuyst L."/>
            <person name="Vandamme P."/>
        </authorList>
    </citation>
    <scope>NUCLEOTIDE SEQUENCE [LARGE SCALE GENOMIC DNA]</scope>
    <source>
        <strain evidence="1 2">LMG 1608</strain>
    </source>
</reference>
<proteinExistence type="predicted"/>
<dbReference type="PATRIC" id="fig|178900.6.peg.2221"/>
<dbReference type="AlphaFoldDB" id="A0A149UWA0"/>
<protein>
    <submittedName>
        <fullName evidence="1">Uncharacterized protein</fullName>
    </submittedName>
</protein>
<evidence type="ECO:0000313" key="1">
    <source>
        <dbReference type="EMBL" id="KXV72218.1"/>
    </source>
</evidence>
<accession>A0A149UWA0</accession>
<gene>
    <name evidence="1" type="ORF">AD952_05710</name>
</gene>
<comment type="caution">
    <text evidence="1">The sequence shown here is derived from an EMBL/GenBank/DDBJ whole genome shotgun (WGS) entry which is preliminary data.</text>
</comment>
<dbReference type="Proteomes" id="UP000075312">
    <property type="component" value="Unassembled WGS sequence"/>
</dbReference>
<organism evidence="1 2">
    <name type="scientific">Acetobacter cerevisiae</name>
    <dbReference type="NCBI Taxonomy" id="178900"/>
    <lineage>
        <taxon>Bacteria</taxon>
        <taxon>Pseudomonadati</taxon>
        <taxon>Pseudomonadota</taxon>
        <taxon>Alphaproteobacteria</taxon>
        <taxon>Acetobacterales</taxon>
        <taxon>Acetobacteraceae</taxon>
        <taxon>Acetobacter</taxon>
    </lineage>
</organism>
<sequence length="67" mass="7466">MKEVKEAAREHTLLAIERLVYWAKSEEPKASVAASNALLDRAWGKAPVKFDEEDATKGVTVIIHKDC</sequence>
<evidence type="ECO:0000313" key="2">
    <source>
        <dbReference type="Proteomes" id="UP000075312"/>
    </source>
</evidence>
<dbReference type="EMBL" id="LHZY01000009">
    <property type="protein sequence ID" value="KXV72218.1"/>
    <property type="molecule type" value="Genomic_DNA"/>
</dbReference>